<evidence type="ECO:0000256" key="1">
    <source>
        <dbReference type="ARBA" id="ARBA00004651"/>
    </source>
</evidence>
<dbReference type="EMBL" id="JAGGLJ010000010">
    <property type="protein sequence ID" value="MBP2025672.1"/>
    <property type="molecule type" value="Genomic_DNA"/>
</dbReference>
<dbReference type="Proteomes" id="UP001519306">
    <property type="component" value="Unassembled WGS sequence"/>
</dbReference>
<feature type="transmembrane region" description="Helical" evidence="9">
    <location>
        <begin position="176"/>
        <end position="199"/>
    </location>
</feature>
<evidence type="ECO:0000256" key="8">
    <source>
        <dbReference type="RuleBase" id="RU003943"/>
    </source>
</evidence>
<comment type="caution">
    <text evidence="10">The sequence shown here is derived from an EMBL/GenBank/DDBJ whole genome shotgun (WGS) entry which is preliminary data.</text>
</comment>
<dbReference type="InterPro" id="IPR001626">
    <property type="entry name" value="ABC_TroCD"/>
</dbReference>
<keyword evidence="5 8" id="KW-0812">Transmembrane</keyword>
<name>A0ABS4KD35_9FIRM</name>
<evidence type="ECO:0000256" key="4">
    <source>
        <dbReference type="ARBA" id="ARBA00022475"/>
    </source>
</evidence>
<reference evidence="10 11" key="1">
    <citation type="submission" date="2021-03" db="EMBL/GenBank/DDBJ databases">
        <title>Genomic Encyclopedia of Type Strains, Phase IV (KMG-IV): sequencing the most valuable type-strain genomes for metagenomic binning, comparative biology and taxonomic classification.</title>
        <authorList>
            <person name="Goeker M."/>
        </authorList>
    </citation>
    <scope>NUCLEOTIDE SEQUENCE [LARGE SCALE GENOMIC DNA]</scope>
    <source>
        <strain evidence="10 11">DSM 27563</strain>
    </source>
</reference>
<dbReference type="InterPro" id="IPR037294">
    <property type="entry name" value="ABC_BtuC-like"/>
</dbReference>
<dbReference type="Pfam" id="PF00950">
    <property type="entry name" value="ABC-3"/>
    <property type="match status" value="1"/>
</dbReference>
<protein>
    <submittedName>
        <fullName evidence="10">Manganese/zinc/iron transport system permease protein</fullName>
    </submittedName>
</protein>
<dbReference type="PANTHER" id="PTHR30477:SF3">
    <property type="entry name" value="METAL TRANSPORT SYSTEM MEMBRANE PROTEIN CT_069-RELATED"/>
    <property type="match status" value="1"/>
</dbReference>
<keyword evidence="6 9" id="KW-1133">Transmembrane helix</keyword>
<dbReference type="PANTHER" id="PTHR30477">
    <property type="entry name" value="ABC-TRANSPORTER METAL-BINDING PROTEIN"/>
    <property type="match status" value="1"/>
</dbReference>
<feature type="transmembrane region" description="Helical" evidence="9">
    <location>
        <begin position="40"/>
        <end position="60"/>
    </location>
</feature>
<evidence type="ECO:0000256" key="6">
    <source>
        <dbReference type="ARBA" id="ARBA00022989"/>
    </source>
</evidence>
<evidence type="ECO:0000256" key="3">
    <source>
        <dbReference type="ARBA" id="ARBA00022448"/>
    </source>
</evidence>
<feature type="transmembrane region" description="Helical" evidence="9">
    <location>
        <begin position="205"/>
        <end position="223"/>
    </location>
</feature>
<feature type="transmembrane region" description="Helical" evidence="9">
    <location>
        <begin position="230"/>
        <end position="250"/>
    </location>
</feature>
<proteinExistence type="inferred from homology"/>
<organism evidence="10 11">
    <name type="scientific">Peptoniphilus stercorisuis</name>
    <dbReference type="NCBI Taxonomy" id="1436965"/>
    <lineage>
        <taxon>Bacteria</taxon>
        <taxon>Bacillati</taxon>
        <taxon>Bacillota</taxon>
        <taxon>Tissierellia</taxon>
        <taxon>Tissierellales</taxon>
        <taxon>Peptoniphilaceae</taxon>
        <taxon>Peptoniphilus</taxon>
    </lineage>
</organism>
<dbReference type="Gene3D" id="1.10.3470.10">
    <property type="entry name" value="ABC transporter involved in vitamin B12 uptake, BtuC"/>
    <property type="match status" value="1"/>
</dbReference>
<feature type="transmembrane region" description="Helical" evidence="9">
    <location>
        <begin position="98"/>
        <end position="116"/>
    </location>
</feature>
<evidence type="ECO:0000313" key="10">
    <source>
        <dbReference type="EMBL" id="MBP2025672.1"/>
    </source>
</evidence>
<gene>
    <name evidence="10" type="ORF">J2Z71_001215</name>
</gene>
<dbReference type="CDD" id="cd06550">
    <property type="entry name" value="TM_ABC_iron-siderophores_like"/>
    <property type="match status" value="1"/>
</dbReference>
<evidence type="ECO:0000256" key="9">
    <source>
        <dbReference type="SAM" id="Phobius"/>
    </source>
</evidence>
<evidence type="ECO:0000256" key="7">
    <source>
        <dbReference type="ARBA" id="ARBA00023136"/>
    </source>
</evidence>
<feature type="transmembrane region" description="Helical" evidence="9">
    <location>
        <begin position="66"/>
        <end position="86"/>
    </location>
</feature>
<feature type="transmembrane region" description="Helical" evidence="9">
    <location>
        <begin position="12"/>
        <end position="35"/>
    </location>
</feature>
<comment type="subcellular location">
    <subcellularLocation>
        <location evidence="1 8">Cell membrane</location>
        <topology evidence="1 8">Multi-pass membrane protein</topology>
    </subcellularLocation>
</comment>
<accession>A0ABS4KD35</accession>
<keyword evidence="11" id="KW-1185">Reference proteome</keyword>
<comment type="similarity">
    <text evidence="2 8">Belongs to the ABC-3 integral membrane protein family.</text>
</comment>
<feature type="transmembrane region" description="Helical" evidence="9">
    <location>
        <begin position="262"/>
        <end position="283"/>
    </location>
</feature>
<evidence type="ECO:0000256" key="2">
    <source>
        <dbReference type="ARBA" id="ARBA00008034"/>
    </source>
</evidence>
<evidence type="ECO:0000256" key="5">
    <source>
        <dbReference type="ARBA" id="ARBA00022692"/>
    </source>
</evidence>
<evidence type="ECO:0000313" key="11">
    <source>
        <dbReference type="Proteomes" id="UP001519306"/>
    </source>
</evidence>
<feature type="transmembrane region" description="Helical" evidence="9">
    <location>
        <begin position="146"/>
        <end position="164"/>
    </location>
</feature>
<dbReference type="RefSeq" id="WP_210060995.1">
    <property type="nucleotide sequence ID" value="NZ_JAGGLJ010000010.1"/>
</dbReference>
<dbReference type="SUPFAM" id="SSF81345">
    <property type="entry name" value="ABC transporter involved in vitamin B12 uptake, BtuC"/>
    <property type="match status" value="1"/>
</dbReference>
<keyword evidence="4" id="KW-1003">Cell membrane</keyword>
<keyword evidence="7 9" id="KW-0472">Membrane</keyword>
<sequence>MINLEVLTSYSFLVVSLGTLILAVAAGSVGCITVLKGQSLIGDAIGHASFPGIILAFMLFMQRDPLILLLGALISGSIAFILIQVINKNSKLDLDATLAIILSSFFGLGMVLKSHIQGNPNYQGASQSGIQNYIFGQAAYIMAKDIKLILAVAIFSLLILIIFYKEIKLFVFDENYARTIGMNTTVLNGIILFMTMSLISAGLKVVGAILISALLIVPAITALQWSNKFSVVLLIAGIVGGISAIIGTYISTVYSGMSTGPTIILIMTIFAFFSLIVGPHGLLANLKMRRKIL</sequence>
<keyword evidence="3 8" id="KW-0813">Transport</keyword>